<dbReference type="RefSeq" id="WP_007465340.1">
    <property type="nucleotide sequence ID" value="NZ_AMZO01000016.1"/>
</dbReference>
<dbReference type="PATRIC" id="fig|1056511.3.peg.2107"/>
<evidence type="ECO:0000313" key="2">
    <source>
        <dbReference type="EMBL" id="ELR65535.1"/>
    </source>
</evidence>
<keyword evidence="1" id="KW-0472">Membrane</keyword>
<keyword evidence="1" id="KW-0812">Transmembrane</keyword>
<feature type="transmembrane region" description="Helical" evidence="1">
    <location>
        <begin position="55"/>
        <end position="77"/>
    </location>
</feature>
<gene>
    <name evidence="2" type="ORF">C942_00618</name>
</gene>
<sequence length="79" mass="9260">MLEATMKFIEIIFLVSGMMFISTGIIQYGRRTSDWFGVIRMFYRRISMSVVEYKWYRSGVACFVLGVIARVANLTFWPT</sequence>
<comment type="caution">
    <text evidence="2">The sequence shown here is derived from an EMBL/GenBank/DDBJ whole genome shotgun (WGS) entry which is preliminary data.</text>
</comment>
<name>L8J9I2_9GAMM</name>
<accession>L8J9I2</accession>
<feature type="transmembrane region" description="Helical" evidence="1">
    <location>
        <begin position="6"/>
        <end position="26"/>
    </location>
</feature>
<dbReference type="OrthoDB" id="5600913at2"/>
<dbReference type="EMBL" id="AMZO01000016">
    <property type="protein sequence ID" value="ELR65535.1"/>
    <property type="molecule type" value="Genomic_DNA"/>
</dbReference>
<evidence type="ECO:0000313" key="3">
    <source>
        <dbReference type="Proteomes" id="UP000011134"/>
    </source>
</evidence>
<keyword evidence="1" id="KW-1133">Transmembrane helix</keyword>
<proteinExistence type="predicted"/>
<protein>
    <submittedName>
        <fullName evidence="2">Uncharacterized protein</fullName>
    </submittedName>
</protein>
<evidence type="ECO:0000256" key="1">
    <source>
        <dbReference type="SAM" id="Phobius"/>
    </source>
</evidence>
<reference evidence="2 3" key="1">
    <citation type="submission" date="2012-12" db="EMBL/GenBank/DDBJ databases">
        <title>Genome Assembly of Photobacterium sp. AK15.</title>
        <authorList>
            <person name="Khatri I."/>
            <person name="Vaidya B."/>
            <person name="Srinivas T.N.R."/>
            <person name="Subramanian S."/>
            <person name="Pinnaka A."/>
        </authorList>
    </citation>
    <scope>NUCLEOTIDE SEQUENCE [LARGE SCALE GENOMIC DNA]</scope>
    <source>
        <strain evidence="2 3">AK15</strain>
    </source>
</reference>
<keyword evidence="3" id="KW-1185">Reference proteome</keyword>
<dbReference type="AlphaFoldDB" id="L8J9I2"/>
<dbReference type="Proteomes" id="UP000011134">
    <property type="component" value="Unassembled WGS sequence"/>
</dbReference>
<organism evidence="2 3">
    <name type="scientific">Photobacterium marinum</name>
    <dbReference type="NCBI Taxonomy" id="1056511"/>
    <lineage>
        <taxon>Bacteria</taxon>
        <taxon>Pseudomonadati</taxon>
        <taxon>Pseudomonadota</taxon>
        <taxon>Gammaproteobacteria</taxon>
        <taxon>Vibrionales</taxon>
        <taxon>Vibrionaceae</taxon>
        <taxon>Photobacterium</taxon>
    </lineage>
</organism>